<dbReference type="Pfam" id="PF12675">
    <property type="entry name" value="DUF3795"/>
    <property type="match status" value="1"/>
</dbReference>
<dbReference type="AlphaFoldDB" id="A0A4V2QBW8"/>
<comment type="caution">
    <text evidence="1">The sequence shown here is derived from an EMBL/GenBank/DDBJ whole genome shotgun (WGS) entry which is preliminary data.</text>
</comment>
<dbReference type="STRING" id="1469948.GCA_000732725_02303"/>
<dbReference type="Proteomes" id="UP000295718">
    <property type="component" value="Unassembled WGS sequence"/>
</dbReference>
<organism evidence="1 2">
    <name type="scientific">Kineothrix alysoides</name>
    <dbReference type="NCBI Taxonomy" id="1469948"/>
    <lineage>
        <taxon>Bacteria</taxon>
        <taxon>Bacillati</taxon>
        <taxon>Bacillota</taxon>
        <taxon>Clostridia</taxon>
        <taxon>Lachnospirales</taxon>
        <taxon>Lachnospiraceae</taxon>
        <taxon>Kineothrix</taxon>
    </lineage>
</organism>
<evidence type="ECO:0000313" key="2">
    <source>
        <dbReference type="Proteomes" id="UP000295718"/>
    </source>
</evidence>
<accession>A0A4V2QBW8</accession>
<evidence type="ECO:0000313" key="1">
    <source>
        <dbReference type="EMBL" id="TCL58067.1"/>
    </source>
</evidence>
<name>A0A4V2QBW8_9FIRM</name>
<reference evidence="1 2" key="1">
    <citation type="submission" date="2019-03" db="EMBL/GenBank/DDBJ databases">
        <title>Genomic Encyclopedia of Type Strains, Phase IV (KMG-IV): sequencing the most valuable type-strain genomes for metagenomic binning, comparative biology and taxonomic classification.</title>
        <authorList>
            <person name="Goeker M."/>
        </authorList>
    </citation>
    <scope>NUCLEOTIDE SEQUENCE [LARGE SCALE GENOMIC DNA]</scope>
    <source>
        <strain evidence="1 2">DSM 100556</strain>
    </source>
</reference>
<gene>
    <name evidence="1" type="ORF">EDD76_107182</name>
</gene>
<proteinExistence type="predicted"/>
<dbReference type="InterPro" id="IPR024265">
    <property type="entry name" value="DUF3788"/>
</dbReference>
<dbReference type="EMBL" id="SLUO01000007">
    <property type="protein sequence ID" value="TCL58067.1"/>
    <property type="molecule type" value="Genomic_DNA"/>
</dbReference>
<protein>
    <submittedName>
        <fullName evidence="1">Uncharacterized protein DUF3795</fullName>
    </submittedName>
</protein>
<dbReference type="RefSeq" id="WP_051869491.1">
    <property type="nucleotide sequence ID" value="NZ_JPNB01000002.1"/>
</dbReference>
<sequence>MDYTADFLLELLGTDCYKMYERVNNFIMDSYNVNQMWDKGGKYGDICLRYSRSGKSLCTLYFRREQLGIWIILGKEERGKFEEKRNQFSHELQERYDMTEIYHDGKWLMFDVEDDYLYNEITLLMMIKKAPNRKLTMCGYCCDMCKAYAANIKKSDERQSLSEYWNKYYNLDISPENISCDGCRCMKADAHRIDSACPVRACIFHKKLNDCSECAKYPCDIFLSKKGLSYEEAYEIEKLDLSSYYDFLGAFDNKSRLDRITNRGK</sequence>
<dbReference type="InterPro" id="IPR024227">
    <property type="entry name" value="DUF3795"/>
</dbReference>
<dbReference type="OrthoDB" id="9090890at2"/>
<keyword evidence="2" id="KW-1185">Reference proteome</keyword>
<dbReference type="Pfam" id="PF12663">
    <property type="entry name" value="DUF3788"/>
    <property type="match status" value="1"/>
</dbReference>